<evidence type="ECO:0000313" key="4">
    <source>
        <dbReference type="Proteomes" id="UP000076404"/>
    </source>
</evidence>
<proteinExistence type="inferred from homology"/>
<dbReference type="STRING" id="1379270.GEMMAAP_19125"/>
<keyword evidence="1" id="KW-1134">Transmembrane beta strand</keyword>
<dbReference type="SUPFAM" id="SSF49478">
    <property type="entry name" value="Cna protein B-type domain"/>
    <property type="match status" value="1"/>
</dbReference>
<dbReference type="InterPro" id="IPR008969">
    <property type="entry name" value="CarboxyPept-like_regulatory"/>
</dbReference>
<sequence length="477" mass="51137">MWKHLLVGMLGLGLAREGAAQAASSTARLRLNGAVWDSTLAAPLAGASVQAVRADDPTRLRTATTDARGNFRLDSLESGDYAVVVYHPRLDSLGIQQLSRGASVGTDNERVSLAIPSARTLVSQVCGAESAARGVGYLRGMLRDAEQPGATRVGTVQAEWQALSMDGLAVKREMQTIQARTDSAGVYVLCGVPANDNVQVRAWSGADSTGIAELLTTELGIVLRDLYTGRVRRERIVMAPDSGGDTTSLAVDVLRGPGVVRGRIDGAGGRPLSNAQITVWGTGVQATTSDSGRFVLPTMPTGTHMLDVRVLGYRAARQVVDIVPGDSGAVTVSMVRTMTLDTVRVQAGRTTVMQRQLADFEERRRTGATGRFFGPEDLAKRPPTRTGDILRMVPGVRVVPATYGERIQMRGLNFNAWCTPDVWVDGIRMQGFNSVENMVQPDEMRAVEVYANPQTVPAQFTSLSGCGVILFWTGPRK</sequence>
<dbReference type="Pfam" id="PF07715">
    <property type="entry name" value="Plug"/>
    <property type="match status" value="1"/>
</dbReference>
<dbReference type="Pfam" id="PF13620">
    <property type="entry name" value="CarboxypepD_reg"/>
    <property type="match status" value="2"/>
</dbReference>
<reference evidence="3 4" key="1">
    <citation type="journal article" date="2014" name="Proc. Natl. Acad. Sci. U.S.A.">
        <title>Functional type 2 photosynthetic reaction centers found in the rare bacterial phylum Gemmatimonadetes.</title>
        <authorList>
            <person name="Zeng Y."/>
            <person name="Feng F."/>
            <person name="Medova H."/>
            <person name="Dean J."/>
            <person name="Koblizek M."/>
        </authorList>
    </citation>
    <scope>NUCLEOTIDE SEQUENCE [LARGE SCALE GENOMIC DNA]</scope>
    <source>
        <strain evidence="3 4">AP64</strain>
    </source>
</reference>
<dbReference type="Proteomes" id="UP000076404">
    <property type="component" value="Chromosome"/>
</dbReference>
<comment type="similarity">
    <text evidence="1">Belongs to the TonB-dependent receptor family.</text>
</comment>
<dbReference type="eggNOG" id="COG1629">
    <property type="taxonomic scope" value="Bacteria"/>
</dbReference>
<keyword evidence="1" id="KW-0812">Transmembrane</keyword>
<dbReference type="InterPro" id="IPR013783">
    <property type="entry name" value="Ig-like_fold"/>
</dbReference>
<evidence type="ECO:0000256" key="1">
    <source>
        <dbReference type="PROSITE-ProRule" id="PRU01360"/>
    </source>
</evidence>
<dbReference type="OrthoDB" id="5491003at2"/>
<keyword evidence="1" id="KW-0998">Cell outer membrane</keyword>
<accession>A0A143BPD7</accession>
<dbReference type="EMBL" id="CP011454">
    <property type="protein sequence ID" value="AMW06321.1"/>
    <property type="molecule type" value="Genomic_DNA"/>
</dbReference>
<dbReference type="SUPFAM" id="SSF56935">
    <property type="entry name" value="Porins"/>
    <property type="match status" value="1"/>
</dbReference>
<name>A0A143BPD7_9BACT</name>
<dbReference type="InterPro" id="IPR037066">
    <property type="entry name" value="Plug_dom_sf"/>
</dbReference>
<keyword evidence="1" id="KW-0472">Membrane</keyword>
<dbReference type="Gene3D" id="2.60.40.1120">
    <property type="entry name" value="Carboxypeptidase-like, regulatory domain"/>
    <property type="match status" value="1"/>
</dbReference>
<gene>
    <name evidence="3" type="ORF">GEMMAAP_19125</name>
</gene>
<dbReference type="SUPFAM" id="SSF49464">
    <property type="entry name" value="Carboxypeptidase regulatory domain-like"/>
    <property type="match status" value="1"/>
</dbReference>
<dbReference type="InterPro" id="IPR039426">
    <property type="entry name" value="TonB-dep_rcpt-like"/>
</dbReference>
<dbReference type="Gene3D" id="2.60.40.10">
    <property type="entry name" value="Immunoglobulins"/>
    <property type="match status" value="1"/>
</dbReference>
<dbReference type="Gene3D" id="2.170.130.10">
    <property type="entry name" value="TonB-dependent receptor, plug domain"/>
    <property type="match status" value="1"/>
</dbReference>
<reference evidence="3 4" key="2">
    <citation type="journal article" date="2016" name="Environ. Microbiol. Rep.">
        <title>Metagenomic evidence for the presence of phototrophic Gemmatimonadetes bacteria in diverse environments.</title>
        <authorList>
            <person name="Zeng Y."/>
            <person name="Baumbach J."/>
            <person name="Barbosa E.G."/>
            <person name="Azevedo V."/>
            <person name="Zhang C."/>
            <person name="Koblizek M."/>
        </authorList>
    </citation>
    <scope>NUCLEOTIDE SEQUENCE [LARGE SCALE GENOMIC DNA]</scope>
    <source>
        <strain evidence="3 4">AP64</strain>
    </source>
</reference>
<dbReference type="InterPro" id="IPR012910">
    <property type="entry name" value="Plug_dom"/>
</dbReference>
<keyword evidence="1" id="KW-0813">Transport</keyword>
<organism evidence="3 4">
    <name type="scientific">Gemmatimonas phototrophica</name>
    <dbReference type="NCBI Taxonomy" id="1379270"/>
    <lineage>
        <taxon>Bacteria</taxon>
        <taxon>Pseudomonadati</taxon>
        <taxon>Gemmatimonadota</taxon>
        <taxon>Gemmatimonadia</taxon>
        <taxon>Gemmatimonadales</taxon>
        <taxon>Gemmatimonadaceae</taxon>
        <taxon>Gemmatimonas</taxon>
    </lineage>
</organism>
<feature type="domain" description="TonB-dependent receptor plug" evidence="2">
    <location>
        <begin position="374"/>
        <end position="456"/>
    </location>
</feature>
<evidence type="ECO:0000259" key="2">
    <source>
        <dbReference type="Pfam" id="PF07715"/>
    </source>
</evidence>
<evidence type="ECO:0000313" key="3">
    <source>
        <dbReference type="EMBL" id="AMW06321.1"/>
    </source>
</evidence>
<dbReference type="RefSeq" id="WP_026851016.1">
    <property type="nucleotide sequence ID" value="NZ_CP011454.1"/>
</dbReference>
<dbReference type="KEGG" id="gph:GEMMAAP_19125"/>
<keyword evidence="4" id="KW-1185">Reference proteome</keyword>
<dbReference type="GO" id="GO:0009279">
    <property type="term" value="C:cell outer membrane"/>
    <property type="evidence" value="ECO:0007669"/>
    <property type="project" value="UniProtKB-SubCell"/>
</dbReference>
<comment type="subcellular location">
    <subcellularLocation>
        <location evidence="1">Cell outer membrane</location>
        <topology evidence="1">Multi-pass membrane protein</topology>
    </subcellularLocation>
</comment>
<dbReference type="AlphaFoldDB" id="A0A143BPD7"/>
<protein>
    <recommendedName>
        <fullName evidence="2">TonB-dependent receptor plug domain-containing protein</fullName>
    </recommendedName>
</protein>
<dbReference type="PROSITE" id="PS52016">
    <property type="entry name" value="TONB_DEPENDENT_REC_3"/>
    <property type="match status" value="1"/>
</dbReference>